<comment type="caution">
    <text evidence="2">The sequence shown here is derived from an EMBL/GenBank/DDBJ whole genome shotgun (WGS) entry which is preliminary data.</text>
</comment>
<feature type="compositionally biased region" description="Basic and acidic residues" evidence="1">
    <location>
        <begin position="289"/>
        <end position="308"/>
    </location>
</feature>
<reference evidence="2 3" key="1">
    <citation type="journal article" date="2021" name="Environ. Microbiol.">
        <title>Gene family expansions and transcriptome signatures uncover fungal adaptations to wood decay.</title>
        <authorList>
            <person name="Hage H."/>
            <person name="Miyauchi S."/>
            <person name="Viragh M."/>
            <person name="Drula E."/>
            <person name="Min B."/>
            <person name="Chaduli D."/>
            <person name="Navarro D."/>
            <person name="Favel A."/>
            <person name="Norest M."/>
            <person name="Lesage-Meessen L."/>
            <person name="Balint B."/>
            <person name="Merenyi Z."/>
            <person name="de Eugenio L."/>
            <person name="Morin E."/>
            <person name="Martinez A.T."/>
            <person name="Baldrian P."/>
            <person name="Stursova M."/>
            <person name="Martinez M.J."/>
            <person name="Novotny C."/>
            <person name="Magnuson J.K."/>
            <person name="Spatafora J.W."/>
            <person name="Maurice S."/>
            <person name="Pangilinan J."/>
            <person name="Andreopoulos W."/>
            <person name="LaButti K."/>
            <person name="Hundley H."/>
            <person name="Na H."/>
            <person name="Kuo A."/>
            <person name="Barry K."/>
            <person name="Lipzen A."/>
            <person name="Henrissat B."/>
            <person name="Riley R."/>
            <person name="Ahrendt S."/>
            <person name="Nagy L.G."/>
            <person name="Grigoriev I.V."/>
            <person name="Martin F."/>
            <person name="Rosso M.N."/>
        </authorList>
    </citation>
    <scope>NUCLEOTIDE SEQUENCE [LARGE SCALE GENOMIC DNA]</scope>
    <source>
        <strain evidence="2 3">CIRM-BRFM 1785</strain>
    </source>
</reference>
<protein>
    <recommendedName>
        <fullName evidence="4">Zn(2)-C6 fungal-type domain-containing protein</fullName>
    </recommendedName>
</protein>
<evidence type="ECO:0000256" key="1">
    <source>
        <dbReference type="SAM" id="MobiDB-lite"/>
    </source>
</evidence>
<evidence type="ECO:0008006" key="4">
    <source>
        <dbReference type="Google" id="ProtNLM"/>
    </source>
</evidence>
<evidence type="ECO:0000313" key="3">
    <source>
        <dbReference type="Proteomes" id="UP000814176"/>
    </source>
</evidence>
<dbReference type="Proteomes" id="UP000814176">
    <property type="component" value="Unassembled WGS sequence"/>
</dbReference>
<dbReference type="RefSeq" id="XP_047784287.1">
    <property type="nucleotide sequence ID" value="XM_047921973.1"/>
</dbReference>
<evidence type="ECO:0000313" key="2">
    <source>
        <dbReference type="EMBL" id="KAH9843477.1"/>
    </source>
</evidence>
<proteinExistence type="predicted"/>
<feature type="region of interest" description="Disordered" evidence="1">
    <location>
        <begin position="289"/>
        <end position="367"/>
    </location>
</feature>
<dbReference type="EMBL" id="JADCUA010000001">
    <property type="protein sequence ID" value="KAH9843477.1"/>
    <property type="molecule type" value="Genomic_DNA"/>
</dbReference>
<gene>
    <name evidence="2" type="ORF">C8Q71DRAFT_728609</name>
</gene>
<accession>A0ABQ8KW13</accession>
<sequence>MVGPWTYEDTGKYYREAVKRRPSFSGRRDMLQFTDRLPSTDDWTLPVLLQLNRTLRVLYNGPFNWDAFKKIVMQHILTDDVLDALKALPEDEQIPHLVQLVLDWACWDAPKEGAWPRDLSMRRYFVKWRRCEPFYFEADTHTDEDMERAADLFLDIWMGQSPGCILRQPQVQFGEEKDFPGFTVYRVRDEAVTDAERLAAAQSKELYLNLQARGWAPERMDEPLQVGASVARPAKLPPPAGDIVICGPGMCAQCIKKRYLECRVPQDGGKPRCVACRVHKLGCEHKGKTMDALKKQSLEDDSDSREATPDPSQRSQRSGSESVVSESNKSAALTNASADSVPGPSGGRKRKSQGSRDKQKKAKRARK</sequence>
<dbReference type="GeneID" id="72002705"/>
<keyword evidence="3" id="KW-1185">Reference proteome</keyword>
<feature type="compositionally biased region" description="Polar residues" evidence="1">
    <location>
        <begin position="310"/>
        <end position="338"/>
    </location>
</feature>
<organism evidence="2 3">
    <name type="scientific">Rhodofomes roseus</name>
    <dbReference type="NCBI Taxonomy" id="34475"/>
    <lineage>
        <taxon>Eukaryota</taxon>
        <taxon>Fungi</taxon>
        <taxon>Dikarya</taxon>
        <taxon>Basidiomycota</taxon>
        <taxon>Agaricomycotina</taxon>
        <taxon>Agaricomycetes</taxon>
        <taxon>Polyporales</taxon>
        <taxon>Rhodofomes</taxon>
    </lineage>
</organism>
<name>A0ABQ8KW13_9APHY</name>
<feature type="compositionally biased region" description="Basic residues" evidence="1">
    <location>
        <begin position="347"/>
        <end position="367"/>
    </location>
</feature>